<keyword evidence="3" id="KW-1185">Reference proteome</keyword>
<keyword evidence="1" id="KW-0732">Signal</keyword>
<dbReference type="AlphaFoldDB" id="A0A518HLQ2"/>
<name>A0A518HLQ2_9BACT</name>
<feature type="signal peptide" evidence="1">
    <location>
        <begin position="1"/>
        <end position="34"/>
    </location>
</feature>
<evidence type="ECO:0000313" key="2">
    <source>
        <dbReference type="EMBL" id="QDV41750.1"/>
    </source>
</evidence>
<reference evidence="2 3" key="1">
    <citation type="submission" date="2019-03" db="EMBL/GenBank/DDBJ databases">
        <title>Deep-cultivation of Planctomycetes and their phenomic and genomic characterization uncovers novel biology.</title>
        <authorList>
            <person name="Wiegand S."/>
            <person name="Jogler M."/>
            <person name="Boedeker C."/>
            <person name="Pinto D."/>
            <person name="Vollmers J."/>
            <person name="Rivas-Marin E."/>
            <person name="Kohn T."/>
            <person name="Peeters S.H."/>
            <person name="Heuer A."/>
            <person name="Rast P."/>
            <person name="Oberbeckmann S."/>
            <person name="Bunk B."/>
            <person name="Jeske O."/>
            <person name="Meyerdierks A."/>
            <person name="Storesund J.E."/>
            <person name="Kallscheuer N."/>
            <person name="Luecker S."/>
            <person name="Lage O.M."/>
            <person name="Pohl T."/>
            <person name="Merkel B.J."/>
            <person name="Hornburger P."/>
            <person name="Mueller R.-W."/>
            <person name="Bruemmer F."/>
            <person name="Labrenz M."/>
            <person name="Spormann A.M."/>
            <person name="Op den Camp H."/>
            <person name="Overmann J."/>
            <person name="Amann R."/>
            <person name="Jetten M.S.M."/>
            <person name="Mascher T."/>
            <person name="Medema M.H."/>
            <person name="Devos D.P."/>
            <person name="Kaster A.-K."/>
            <person name="Ovreas L."/>
            <person name="Rohde M."/>
            <person name="Galperin M.Y."/>
            <person name="Jogler C."/>
        </authorList>
    </citation>
    <scope>NUCLEOTIDE SEQUENCE [LARGE SCALE GENOMIC DNA]</scope>
    <source>
        <strain evidence="2 3">Enr13</strain>
    </source>
</reference>
<proteinExistence type="predicted"/>
<feature type="chain" id="PRO_5021757934" evidence="1">
    <location>
        <begin position="35"/>
        <end position="568"/>
    </location>
</feature>
<protein>
    <submittedName>
        <fullName evidence="2">Uncharacterized protein</fullName>
    </submittedName>
</protein>
<evidence type="ECO:0000313" key="3">
    <source>
        <dbReference type="Proteomes" id="UP000319004"/>
    </source>
</evidence>
<sequence length="568" mass="59809" precursor="true">MGFMTNCLRPRHAARAIAAAAVLATTFIAAPAMAQDGLAPAAGSSSATLTDGTQPVVVVTLGSVRKLMDDVSYMAEITSQPQLAMFPMLAATFTQGMDMDQPIGVLVPLVGGAPQPIVVLPTKDIRPILKRLEAQTGPVDELDDGTLVLTVNQNTLYIKQNANNAVAAQNQAALKLAPADASGLFKGMGNAYNVAVRLQIQQVPVEIRNILIDQLRQGFEQTMAQQADAESAREMGENSIAQLERLVQEADELNLGLNIDKANQQVALDVSFTAVGGTQLAAVYGGQQSIPSRFASVIRDDAAAYLHSATSIGPEAITQAKDGIESSLGMIKGALETDGNLSDDQINEIDQYITRLSDIVTESLSEGKSDMGVLVMAGRDEFQAVIGTFVADGTKVAALAKDLATKVPDSPDAPTFKFDVGNFGGVTLHVIEADVPASEDEVRKVFGEKIQVHIGTAPKAIYIAAGRGSDELLKQFITAGSSDTGGDRPLGQFKFKLLPFLELAQSVESNDNMAAMINALTNSQDKGEVNLTTKSIPNGSSIKLTIGEGLIRSIGAAAMAGRQAQQPF</sequence>
<gene>
    <name evidence="2" type="ORF">Enr13x_15930</name>
</gene>
<dbReference type="EMBL" id="CP037423">
    <property type="protein sequence ID" value="QDV41750.1"/>
    <property type="molecule type" value="Genomic_DNA"/>
</dbReference>
<evidence type="ECO:0000256" key="1">
    <source>
        <dbReference type="SAM" id="SignalP"/>
    </source>
</evidence>
<dbReference type="KEGG" id="snep:Enr13x_15930"/>
<accession>A0A518HLQ2</accession>
<organism evidence="2 3">
    <name type="scientific">Stieleria neptunia</name>
    <dbReference type="NCBI Taxonomy" id="2527979"/>
    <lineage>
        <taxon>Bacteria</taxon>
        <taxon>Pseudomonadati</taxon>
        <taxon>Planctomycetota</taxon>
        <taxon>Planctomycetia</taxon>
        <taxon>Pirellulales</taxon>
        <taxon>Pirellulaceae</taxon>
        <taxon>Stieleria</taxon>
    </lineage>
</organism>
<dbReference type="Proteomes" id="UP000319004">
    <property type="component" value="Chromosome"/>
</dbReference>